<dbReference type="EMBL" id="JAPEVB010000003">
    <property type="protein sequence ID" value="KAJ4390856.1"/>
    <property type="molecule type" value="Genomic_DNA"/>
</dbReference>
<keyword evidence="3" id="KW-1185">Reference proteome</keyword>
<organism evidence="2 3">
    <name type="scientific">Gnomoniopsis smithogilvyi</name>
    <dbReference type="NCBI Taxonomy" id="1191159"/>
    <lineage>
        <taxon>Eukaryota</taxon>
        <taxon>Fungi</taxon>
        <taxon>Dikarya</taxon>
        <taxon>Ascomycota</taxon>
        <taxon>Pezizomycotina</taxon>
        <taxon>Sordariomycetes</taxon>
        <taxon>Sordariomycetidae</taxon>
        <taxon>Diaporthales</taxon>
        <taxon>Gnomoniaceae</taxon>
        <taxon>Gnomoniopsis</taxon>
    </lineage>
</organism>
<accession>A0A9W8YSM5</accession>
<proteinExistence type="predicted"/>
<dbReference type="InterPro" id="IPR056632">
    <property type="entry name" value="DUF7730"/>
</dbReference>
<reference evidence="2" key="1">
    <citation type="submission" date="2022-10" db="EMBL/GenBank/DDBJ databases">
        <title>Tapping the CABI collections for fungal endophytes: first genome assemblies for Collariella, Neodidymelliopsis, Ascochyta clinopodiicola, Didymella pomorum, Didymosphaeria variabile, Neocosmospora piperis and Neocucurbitaria cava.</title>
        <authorList>
            <person name="Hill R."/>
        </authorList>
    </citation>
    <scope>NUCLEOTIDE SEQUENCE</scope>
    <source>
        <strain evidence="2">IMI 355082</strain>
    </source>
</reference>
<dbReference type="Proteomes" id="UP001140453">
    <property type="component" value="Unassembled WGS sequence"/>
</dbReference>
<dbReference type="AlphaFoldDB" id="A0A9W8YSM5"/>
<sequence>MSHFRDRLATTAQFQTASPFFERLPSEIRQKIYQELWDSYDTRWHVHTLGVPGSLGPVFPCITTPEEEDIRWNKFQTSLNEDIGIWESRLRSPWNAHWKCAEAASTKPSRLQKRRVTPVEPVRFRPLLLSSPLLVCKQMYLESVVALEDVFTFCFTDTIVAKNFLAEYSTTRYIRNIDISLRTKPIITELYFPGPGGEPQPHIGGIAITSKSNPWEELCRHLSALPNLHTLHIRLDSEDLRPWHKRVNERKFFEQLLQVKARSFILNLPDIPDRPELQGLPGCYLEGGILKEAPYEVKRSPRPNNWQLHLSRISHVLPENWSHTLWNQVREKIQAA</sequence>
<dbReference type="Pfam" id="PF24864">
    <property type="entry name" value="DUF7730"/>
    <property type="match status" value="1"/>
</dbReference>
<evidence type="ECO:0000313" key="2">
    <source>
        <dbReference type="EMBL" id="KAJ4390856.1"/>
    </source>
</evidence>
<gene>
    <name evidence="2" type="ORF">N0V93_004455</name>
</gene>
<name>A0A9W8YSM5_9PEZI</name>
<evidence type="ECO:0000259" key="1">
    <source>
        <dbReference type="Pfam" id="PF24864"/>
    </source>
</evidence>
<feature type="domain" description="DUF7730" evidence="1">
    <location>
        <begin position="133"/>
        <end position="270"/>
    </location>
</feature>
<comment type="caution">
    <text evidence="2">The sequence shown here is derived from an EMBL/GenBank/DDBJ whole genome shotgun (WGS) entry which is preliminary data.</text>
</comment>
<evidence type="ECO:0000313" key="3">
    <source>
        <dbReference type="Proteomes" id="UP001140453"/>
    </source>
</evidence>
<dbReference type="OrthoDB" id="4757095at2759"/>
<dbReference type="PANTHER" id="PTHR38790">
    <property type="entry name" value="2EXR DOMAIN-CONTAINING PROTEIN-RELATED"/>
    <property type="match status" value="1"/>
</dbReference>
<protein>
    <recommendedName>
        <fullName evidence="1">DUF7730 domain-containing protein</fullName>
    </recommendedName>
</protein>